<keyword evidence="2" id="KW-0413">Isomerase</keyword>
<dbReference type="EMBL" id="JACBYR010000001">
    <property type="protein sequence ID" value="NYE81628.1"/>
    <property type="molecule type" value="Genomic_DNA"/>
</dbReference>
<evidence type="ECO:0000256" key="1">
    <source>
        <dbReference type="SAM" id="MobiDB-lite"/>
    </source>
</evidence>
<dbReference type="AlphaFoldDB" id="A0A7Y9LM02"/>
<dbReference type="Gene3D" id="2.60.120.10">
    <property type="entry name" value="Jelly Rolls"/>
    <property type="match status" value="1"/>
</dbReference>
<dbReference type="InterPro" id="IPR011051">
    <property type="entry name" value="RmlC_Cupin_sf"/>
</dbReference>
<gene>
    <name evidence="2" type="ORF">FHW18_000899</name>
</gene>
<dbReference type="InterPro" id="IPR014710">
    <property type="entry name" value="RmlC-like_jellyroll"/>
</dbReference>
<name>A0A7Y9LM02_9BURK</name>
<dbReference type="GO" id="GO:0016853">
    <property type="term" value="F:isomerase activity"/>
    <property type="evidence" value="ECO:0007669"/>
    <property type="project" value="UniProtKB-KW"/>
</dbReference>
<evidence type="ECO:0000313" key="3">
    <source>
        <dbReference type="Proteomes" id="UP000542125"/>
    </source>
</evidence>
<evidence type="ECO:0000313" key="2">
    <source>
        <dbReference type="EMBL" id="NYE81628.1"/>
    </source>
</evidence>
<proteinExistence type="predicted"/>
<dbReference type="SUPFAM" id="SSF51182">
    <property type="entry name" value="RmlC-like cupins"/>
    <property type="match status" value="1"/>
</dbReference>
<dbReference type="RefSeq" id="WP_179583771.1">
    <property type="nucleotide sequence ID" value="NZ_JACBYR010000001.1"/>
</dbReference>
<reference evidence="2 3" key="1">
    <citation type="submission" date="2020-07" db="EMBL/GenBank/DDBJ databases">
        <title>Genomic Encyclopedia of Type Strains, Phase IV (KMG-V): Genome sequencing to study the core and pangenomes of soil and plant-associated prokaryotes.</title>
        <authorList>
            <person name="Whitman W."/>
        </authorList>
    </citation>
    <scope>NUCLEOTIDE SEQUENCE [LARGE SCALE GENOMIC DNA]</scope>
    <source>
        <strain evidence="2 3">SAS40</strain>
    </source>
</reference>
<protein>
    <submittedName>
        <fullName evidence="2">Mannose-6-phosphate isomerase-like protein (Cupin superfamily)</fullName>
    </submittedName>
</protein>
<dbReference type="Proteomes" id="UP000542125">
    <property type="component" value="Unassembled WGS sequence"/>
</dbReference>
<accession>A0A7Y9LM02</accession>
<organism evidence="2 3">
    <name type="scientific">Pigmentiphaga litoralis</name>
    <dbReference type="NCBI Taxonomy" id="516702"/>
    <lineage>
        <taxon>Bacteria</taxon>
        <taxon>Pseudomonadati</taxon>
        <taxon>Pseudomonadota</taxon>
        <taxon>Betaproteobacteria</taxon>
        <taxon>Burkholderiales</taxon>
        <taxon>Alcaligenaceae</taxon>
        <taxon>Pigmentiphaga</taxon>
    </lineage>
</organism>
<feature type="region of interest" description="Disordered" evidence="1">
    <location>
        <begin position="173"/>
        <end position="194"/>
    </location>
</feature>
<keyword evidence="3" id="KW-1185">Reference proteome</keyword>
<sequence>MNAMNGSGGEGLAHEGAARGAAVAGAAVTDATVATVADAAATRAEHAGSAHCLRVDAGAKWRAADAAGQQFDATGKAFDVAIRVFAEGETVSADADAIGEEVAAVLEGQFHVDAAGESYDLARGEAIVIPEFEARTWRCTSARGVLYRVLVREPGVPEDEAAAVNAADSVPAAPAMATPPATPPAVTSTAASPS</sequence>
<comment type="caution">
    <text evidence="2">The sequence shown here is derived from an EMBL/GenBank/DDBJ whole genome shotgun (WGS) entry which is preliminary data.</text>
</comment>